<dbReference type="InterPro" id="IPR025662">
    <property type="entry name" value="Sigma_54_int_dom_ATP-bd_1"/>
</dbReference>
<dbReference type="GO" id="GO:0005524">
    <property type="term" value="F:ATP binding"/>
    <property type="evidence" value="ECO:0007669"/>
    <property type="project" value="UniProtKB-KW"/>
</dbReference>
<dbReference type="Gene3D" id="1.20.1560.10">
    <property type="entry name" value="ABC transporter type 1, transmembrane domain"/>
    <property type="match status" value="1"/>
</dbReference>
<dbReference type="InterPro" id="IPR014223">
    <property type="entry name" value="ABC_CydC/D"/>
</dbReference>
<dbReference type="SUPFAM" id="SSF52540">
    <property type="entry name" value="P-loop containing nucleoside triphosphate hydrolases"/>
    <property type="match status" value="1"/>
</dbReference>
<protein>
    <submittedName>
        <fullName evidence="11">ATP-binding cassette subfamily C protein CydC</fullName>
    </submittedName>
</protein>
<dbReference type="CDD" id="cd03228">
    <property type="entry name" value="ABCC_MRP_Like"/>
    <property type="match status" value="1"/>
</dbReference>
<dbReference type="InterPro" id="IPR003593">
    <property type="entry name" value="AAA+_ATPase"/>
</dbReference>
<dbReference type="Gene3D" id="3.40.50.300">
    <property type="entry name" value="P-loop containing nucleotide triphosphate hydrolases"/>
    <property type="match status" value="1"/>
</dbReference>
<dbReference type="PROSITE" id="PS00675">
    <property type="entry name" value="SIGMA54_INTERACT_1"/>
    <property type="match status" value="1"/>
</dbReference>
<evidence type="ECO:0000256" key="8">
    <source>
        <dbReference type="SAM" id="Phobius"/>
    </source>
</evidence>
<dbReference type="SUPFAM" id="SSF90123">
    <property type="entry name" value="ABC transporter transmembrane region"/>
    <property type="match status" value="1"/>
</dbReference>
<evidence type="ECO:0000256" key="2">
    <source>
        <dbReference type="ARBA" id="ARBA00022692"/>
    </source>
</evidence>
<dbReference type="InterPro" id="IPR027417">
    <property type="entry name" value="P-loop_NTPase"/>
</dbReference>
<evidence type="ECO:0000313" key="12">
    <source>
        <dbReference type="Proteomes" id="UP001549257"/>
    </source>
</evidence>
<dbReference type="Pfam" id="PF00005">
    <property type="entry name" value="ABC_tran"/>
    <property type="match status" value="1"/>
</dbReference>
<evidence type="ECO:0000256" key="4">
    <source>
        <dbReference type="ARBA" id="ARBA00022840"/>
    </source>
</evidence>
<evidence type="ECO:0000256" key="6">
    <source>
        <dbReference type="ARBA" id="ARBA00023136"/>
    </source>
</evidence>
<evidence type="ECO:0000259" key="10">
    <source>
        <dbReference type="PROSITE" id="PS50929"/>
    </source>
</evidence>
<dbReference type="InterPro" id="IPR003439">
    <property type="entry name" value="ABC_transporter-like_ATP-bd"/>
</dbReference>
<feature type="transmembrane region" description="Helical" evidence="8">
    <location>
        <begin position="182"/>
        <end position="203"/>
    </location>
</feature>
<evidence type="ECO:0000259" key="9">
    <source>
        <dbReference type="PROSITE" id="PS50893"/>
    </source>
</evidence>
<feature type="domain" description="ABC transporter" evidence="9">
    <location>
        <begin position="360"/>
        <end position="569"/>
    </location>
</feature>
<feature type="transmembrane region" description="Helical" evidence="8">
    <location>
        <begin position="259"/>
        <end position="284"/>
    </location>
</feature>
<dbReference type="NCBIfam" id="TIGR02868">
    <property type="entry name" value="CydC"/>
    <property type="match status" value="1"/>
</dbReference>
<name>A0ABV2QKT7_9MICO</name>
<evidence type="ECO:0000313" key="11">
    <source>
        <dbReference type="EMBL" id="MET4581659.1"/>
    </source>
</evidence>
<comment type="caution">
    <text evidence="11">The sequence shown here is derived from an EMBL/GenBank/DDBJ whole genome shotgun (WGS) entry which is preliminary data.</text>
</comment>
<feature type="domain" description="ABC transmembrane type-1" evidence="10">
    <location>
        <begin position="42"/>
        <end position="323"/>
    </location>
</feature>
<dbReference type="PROSITE" id="PS50893">
    <property type="entry name" value="ABC_TRANSPORTER_2"/>
    <property type="match status" value="1"/>
</dbReference>
<dbReference type="InterPro" id="IPR039421">
    <property type="entry name" value="Type_1_exporter"/>
</dbReference>
<keyword evidence="4 11" id="KW-0067">ATP-binding</keyword>
<feature type="compositionally biased region" description="Low complexity" evidence="7">
    <location>
        <begin position="7"/>
        <end position="23"/>
    </location>
</feature>
<dbReference type="InterPro" id="IPR011527">
    <property type="entry name" value="ABC1_TM_dom"/>
</dbReference>
<keyword evidence="12" id="KW-1185">Reference proteome</keyword>
<keyword evidence="3" id="KW-0547">Nucleotide-binding</keyword>
<keyword evidence="2 8" id="KW-0812">Transmembrane</keyword>
<gene>
    <name evidence="11" type="ORF">ABIE21_001149</name>
</gene>
<feature type="transmembrane region" description="Helical" evidence="8">
    <location>
        <begin position="39"/>
        <end position="61"/>
    </location>
</feature>
<evidence type="ECO:0000256" key="5">
    <source>
        <dbReference type="ARBA" id="ARBA00022989"/>
    </source>
</evidence>
<dbReference type="EMBL" id="JBEPSJ010000001">
    <property type="protein sequence ID" value="MET4581659.1"/>
    <property type="molecule type" value="Genomic_DNA"/>
</dbReference>
<accession>A0ABV2QKT7</accession>
<dbReference type="Pfam" id="PF00664">
    <property type="entry name" value="ABC_membrane"/>
    <property type="match status" value="1"/>
</dbReference>
<reference evidence="11 12" key="1">
    <citation type="submission" date="2024-06" db="EMBL/GenBank/DDBJ databases">
        <title>Sorghum-associated microbial communities from plants grown in Nebraska, USA.</title>
        <authorList>
            <person name="Schachtman D."/>
        </authorList>
    </citation>
    <scope>NUCLEOTIDE SEQUENCE [LARGE SCALE GENOMIC DNA]</scope>
    <source>
        <strain evidence="11 12">2857</strain>
    </source>
</reference>
<dbReference type="InterPro" id="IPR036640">
    <property type="entry name" value="ABC1_TM_sf"/>
</dbReference>
<comment type="subcellular location">
    <subcellularLocation>
        <location evidence="1">Cell membrane</location>
        <topology evidence="1">Multi-pass membrane protein</topology>
    </subcellularLocation>
</comment>
<dbReference type="PANTHER" id="PTHR24221">
    <property type="entry name" value="ATP-BINDING CASSETTE SUB-FAMILY B"/>
    <property type="match status" value="1"/>
</dbReference>
<sequence>MTGVRGAPAAPSAPSASSSPSSPDTASVLRLAQPPARRFVPGLLLGILASGSAVALLATSAWLITRAAEQPPILFLSFAVVGVRAFALGRAFFRYVERLVTHDAAFRSLAVLRTGIFRRLIPVAPDGLGGTRRGDLLTRLVSDVDELQDLPLRVVQPLATSLLVSVLSVVGVAIILPGAGLTLAIALVVAGVVGTLVHGGLTAKADRSIAPLRAELTQLVLDFVGRLDVLTAFGVVAQREDAIAAADARLRSAQLRQSLGAGVVGAAVSLLSGAAILGALAMGAPVFGAGDITGPALALVVLVPIAVFESFGTVPLAVGAWRRVRVSARRIAEAVPTAIPAEIPVAPTAPLAVPAGPVTLELDRVSARWPGAAAPALRNVTLTLAPGDCLLVTGESGAGKTTLAHVLVRFLDHEGGYTIGGVDARDLDPDAVRTVVGLCEQSPHLFDDSIRQNLLFARDTATDDELLAALASVGLDEWVAERGGLDSPVGERGSLVSGGQAQRIALARALLAEFPILVLDEPTANVDVDRADALMADLLRGAASAHRAVVVISHTAIDSDLVTATLRLA</sequence>
<keyword evidence="6 8" id="KW-0472">Membrane</keyword>
<dbReference type="SMART" id="SM00382">
    <property type="entry name" value="AAA"/>
    <property type="match status" value="1"/>
</dbReference>
<feature type="region of interest" description="Disordered" evidence="7">
    <location>
        <begin position="1"/>
        <end position="27"/>
    </location>
</feature>
<dbReference type="InterPro" id="IPR017871">
    <property type="entry name" value="ABC_transporter-like_CS"/>
</dbReference>
<dbReference type="Proteomes" id="UP001549257">
    <property type="component" value="Unassembled WGS sequence"/>
</dbReference>
<organism evidence="11 12">
    <name type="scientific">Conyzicola nivalis</name>
    <dbReference type="NCBI Taxonomy" id="1477021"/>
    <lineage>
        <taxon>Bacteria</taxon>
        <taxon>Bacillati</taxon>
        <taxon>Actinomycetota</taxon>
        <taxon>Actinomycetes</taxon>
        <taxon>Micrococcales</taxon>
        <taxon>Microbacteriaceae</taxon>
        <taxon>Conyzicola</taxon>
    </lineage>
</organism>
<feature type="transmembrane region" description="Helical" evidence="8">
    <location>
        <begin position="296"/>
        <end position="321"/>
    </location>
</feature>
<dbReference type="PROSITE" id="PS50929">
    <property type="entry name" value="ABC_TM1F"/>
    <property type="match status" value="1"/>
</dbReference>
<dbReference type="PANTHER" id="PTHR24221:SF590">
    <property type="entry name" value="COMPONENT LINKED WITH THE ASSEMBLY OF CYTOCHROME' TRANSPORT TRANSMEMBRANE ATP-BINDING PROTEIN ABC TRANSPORTER CYDD-RELATED"/>
    <property type="match status" value="1"/>
</dbReference>
<feature type="transmembrane region" description="Helical" evidence="8">
    <location>
        <begin position="73"/>
        <end position="93"/>
    </location>
</feature>
<keyword evidence="5 8" id="KW-1133">Transmembrane helix</keyword>
<dbReference type="PROSITE" id="PS00211">
    <property type="entry name" value="ABC_TRANSPORTER_1"/>
    <property type="match status" value="1"/>
</dbReference>
<evidence type="ECO:0000256" key="7">
    <source>
        <dbReference type="SAM" id="MobiDB-lite"/>
    </source>
</evidence>
<evidence type="ECO:0000256" key="1">
    <source>
        <dbReference type="ARBA" id="ARBA00004651"/>
    </source>
</evidence>
<proteinExistence type="predicted"/>
<evidence type="ECO:0000256" key="3">
    <source>
        <dbReference type="ARBA" id="ARBA00022741"/>
    </source>
</evidence>
<feature type="transmembrane region" description="Helical" evidence="8">
    <location>
        <begin position="158"/>
        <end position="176"/>
    </location>
</feature>